<dbReference type="EMBL" id="HBIC01063401">
    <property type="protein sequence ID" value="CAE0303670.1"/>
    <property type="molecule type" value="Transcribed_RNA"/>
</dbReference>
<feature type="compositionally biased region" description="Basic and acidic residues" evidence="1">
    <location>
        <begin position="110"/>
        <end position="122"/>
    </location>
</feature>
<reference evidence="2" key="1">
    <citation type="submission" date="2021-01" db="EMBL/GenBank/DDBJ databases">
        <authorList>
            <person name="Corre E."/>
            <person name="Pelletier E."/>
            <person name="Niang G."/>
            <person name="Scheremetjew M."/>
            <person name="Finn R."/>
            <person name="Kale V."/>
            <person name="Holt S."/>
            <person name="Cochrane G."/>
            <person name="Meng A."/>
            <person name="Brown T."/>
            <person name="Cohen L."/>
        </authorList>
    </citation>
    <scope>NUCLEOTIDE SEQUENCE</scope>
    <source>
        <strain evidence="2">CCAP 955/1</strain>
    </source>
</reference>
<proteinExistence type="predicted"/>
<sequence>MPEAERHVVACHCEDFEKEMKIWERFCHTSAKRQPPFGWVCKICSTFFPSDADTWRHLGKEVYIRREERHLTQWHDKEDRWGHEDDQECCGDGMSVGGGLSFESVQRFQEASKREDAERDAKAMASNKGDESSEDEPVPVPEAEIGRVKMVTEF</sequence>
<dbReference type="AlphaFoldDB" id="A0A7S3MI84"/>
<accession>A0A7S3MI84</accession>
<feature type="compositionally biased region" description="Basic and acidic residues" evidence="1">
    <location>
        <begin position="144"/>
        <end position="154"/>
    </location>
</feature>
<organism evidence="2">
    <name type="scientific">Spumella elongata</name>
    <dbReference type="NCBI Taxonomy" id="89044"/>
    <lineage>
        <taxon>Eukaryota</taxon>
        <taxon>Sar</taxon>
        <taxon>Stramenopiles</taxon>
        <taxon>Ochrophyta</taxon>
        <taxon>Chrysophyceae</taxon>
        <taxon>Chromulinales</taxon>
        <taxon>Chromulinaceae</taxon>
        <taxon>Spumella</taxon>
    </lineage>
</organism>
<protein>
    <submittedName>
        <fullName evidence="2">Uncharacterized protein</fullName>
    </submittedName>
</protein>
<gene>
    <name evidence="2" type="ORF">SELO1098_LOCUS32528</name>
</gene>
<feature type="region of interest" description="Disordered" evidence="1">
    <location>
        <begin position="107"/>
        <end position="154"/>
    </location>
</feature>
<name>A0A7S3MI84_9STRA</name>
<evidence type="ECO:0000256" key="1">
    <source>
        <dbReference type="SAM" id="MobiDB-lite"/>
    </source>
</evidence>
<evidence type="ECO:0000313" key="2">
    <source>
        <dbReference type="EMBL" id="CAE0303670.1"/>
    </source>
</evidence>